<evidence type="ECO:0000259" key="2">
    <source>
        <dbReference type="Pfam" id="PF09076"/>
    </source>
</evidence>
<dbReference type="AlphaFoldDB" id="A0AAU3H3H8"/>
<evidence type="ECO:0000313" key="3">
    <source>
        <dbReference type="EMBL" id="WTZ00070.1"/>
    </source>
</evidence>
<protein>
    <submittedName>
        <fullName evidence="3">Oxidoreductase</fullName>
    </submittedName>
</protein>
<dbReference type="EMBL" id="CP109535">
    <property type="protein sequence ID" value="WTZ00070.1"/>
    <property type="molecule type" value="Genomic_DNA"/>
</dbReference>
<accession>A0AAU3H3H8</accession>
<feature type="domain" description="Streptomyces killer toxin-like beta/gamma crystallin" evidence="2">
    <location>
        <begin position="38"/>
        <end position="107"/>
    </location>
</feature>
<dbReference type="InterPro" id="IPR011024">
    <property type="entry name" value="G_crystallin-like"/>
</dbReference>
<feature type="chain" id="PRO_5043782618" evidence="1">
    <location>
        <begin position="23"/>
        <end position="107"/>
    </location>
</feature>
<gene>
    <name evidence="3" type="ORF">OG626_07445</name>
</gene>
<keyword evidence="1" id="KW-0732">Signal</keyword>
<evidence type="ECO:0000256" key="1">
    <source>
        <dbReference type="SAM" id="SignalP"/>
    </source>
</evidence>
<proteinExistence type="predicted"/>
<organism evidence="3">
    <name type="scientific">Streptomyces sp. NBC_01401</name>
    <dbReference type="NCBI Taxonomy" id="2903854"/>
    <lineage>
        <taxon>Bacteria</taxon>
        <taxon>Bacillati</taxon>
        <taxon>Actinomycetota</taxon>
        <taxon>Actinomycetes</taxon>
        <taxon>Kitasatosporales</taxon>
        <taxon>Streptomycetaceae</taxon>
        <taxon>Streptomyces</taxon>
    </lineage>
</organism>
<dbReference type="Gene3D" id="2.60.20.30">
    <property type="match status" value="1"/>
</dbReference>
<dbReference type="SUPFAM" id="SSF49695">
    <property type="entry name" value="gamma-Crystallin-like"/>
    <property type="match status" value="1"/>
</dbReference>
<dbReference type="InterPro" id="IPR015791">
    <property type="entry name" value="Antimic/Inh_G_crystallin-like"/>
</dbReference>
<feature type="signal peptide" evidence="1">
    <location>
        <begin position="1"/>
        <end position="22"/>
    </location>
</feature>
<sequence length="107" mass="11522">MVTTLAAAATFTIVMPTGTAFAMNEVSCADQGAFLRIQSHHSTGIKSEDCYANAGKVDFKGWWIDKISTGNNDVKLYDANGAVVSISRNRVVTYPNNPPKINAVEIL</sequence>
<dbReference type="Pfam" id="PF09076">
    <property type="entry name" value="Crystall_2"/>
    <property type="match status" value="1"/>
</dbReference>
<name>A0AAU3H3H8_9ACTN</name>
<dbReference type="InterPro" id="IPR015161">
    <property type="entry name" value="Sklp_toxin_b/g_crystallin"/>
</dbReference>
<reference evidence="3" key="1">
    <citation type="submission" date="2022-10" db="EMBL/GenBank/DDBJ databases">
        <title>The complete genomes of actinobacterial strains from the NBC collection.</title>
        <authorList>
            <person name="Joergensen T.S."/>
            <person name="Alvarez Arevalo M."/>
            <person name="Sterndorff E.B."/>
            <person name="Faurdal D."/>
            <person name="Vuksanovic O."/>
            <person name="Mourched A.-S."/>
            <person name="Charusanti P."/>
            <person name="Shaw S."/>
            <person name="Blin K."/>
            <person name="Weber T."/>
        </authorList>
    </citation>
    <scope>NUCLEOTIDE SEQUENCE</scope>
    <source>
        <strain evidence="3">NBC_01401</strain>
    </source>
</reference>